<evidence type="ECO:0000256" key="2">
    <source>
        <dbReference type="SAM" id="Coils"/>
    </source>
</evidence>
<dbReference type="InterPro" id="IPR024983">
    <property type="entry name" value="CHAT_dom"/>
</dbReference>
<organism evidence="5 6">
    <name type="scientific">Candidatus Fervidibacter japonicus</name>
    <dbReference type="NCBI Taxonomy" id="2035412"/>
    <lineage>
        <taxon>Bacteria</taxon>
        <taxon>Candidatus Fervidibacterota</taxon>
        <taxon>Candidatus Fervidibacter</taxon>
    </lineage>
</organism>
<reference evidence="6" key="1">
    <citation type="submission" date="2017-09" db="EMBL/GenBank/DDBJ databases">
        <title>Metaegenomics of thermophilic ammonia-oxidizing enrichment culture.</title>
        <authorList>
            <person name="Kato S."/>
            <person name="Suzuki K."/>
        </authorList>
    </citation>
    <scope>NUCLEOTIDE SEQUENCE [LARGE SCALE GENOMIC DNA]</scope>
</reference>
<dbReference type="SUPFAM" id="SSF48445">
    <property type="entry name" value="14-3-3 protein"/>
    <property type="match status" value="1"/>
</dbReference>
<name>A0A2H5XGE2_9BACT</name>
<dbReference type="InterPro" id="IPR036815">
    <property type="entry name" value="14-3-3_dom_sf"/>
</dbReference>
<sequence length="978" mass="109649">MLATVEPSQRYPSKAWQIVSLSLMLSAFPIAALAADAAALYWRLDVLVAQGRRTDAQRLAQANRTVAVKVWANLVFDGLEDNLTQDPAPLSPHAAAVRQLLSEALPNDCPQALTDAVDAPTVGQKPLLSLQNPVAEAVQQFLTAHRSPPNEQIARWREVVQKCAALDVDLGLAISLHRLAWAERTTGSLTLAHAYARQAYTLLEGWHHFAKLPRFLNTLGVIAIQQGDYREAEQFLLDGLKQAEALSNRRWQIACLNNLSILYTRIRNYEAALRAAMQALALVSDQETPAVKARVLNNLGNLYRRLGDFEQALHYLRQALALAQNVGDRALQAETLYLLGMALRDKGDTEDALKTLQEVLHIRKELGDLLGQLELLNDIGDTLAKQGRLHEARERFETALRLAEEADHNISKAWTLFNLGAVYDELGDYQRSLKFSRKALALWQQIGDLWFTSWCWKNIGDAYKHLAERAADDQRSQYRSQALDAYLRSVQLIERIHRRSGAWTLRAEFLQTAIEPFHRLIDLLTRVGRHEDALEFSERMRAQMLLSALQNTPPPTETLLTESERTTYRQLQQRIAALEAQIIAETGRQERGSERLRALQKALESARAEADRLRDLAQLRRIGLAPAAKGVYPPVLPVLAQRLPSDYAALAWVVTKERTWAFVVTRNAKGVQVIAHPIPINADILSEDVLWLRDSLLQRRPVAVTLHRLYTLLIAPLEPYLRGKRRLIIVPDGILFALPFQALTDAQGTYMAERWVISYAPSLRWLTFPLPAPTHYAIRWTGLGIAQWRSPLSPLPFARREVTAIAKAMRAGKATVRVLLDAEATKAQALEALQTSRWVHFATHAILEPERAFYSRLLLAPSDSDNALRAYEVLQMGRVAAEMVVLSACDTGQGRVVRGEGLLGLAWAFLAAGVRTLVVSQWQVNDASTAFLMVNFYRNLSAGMRASDALRRAQLTALRDPAFAHPFYWAPFIVLGQL</sequence>
<evidence type="ECO:0000313" key="5">
    <source>
        <dbReference type="EMBL" id="GBD00228.1"/>
    </source>
</evidence>
<evidence type="ECO:0000313" key="6">
    <source>
        <dbReference type="Proteomes" id="UP000236173"/>
    </source>
</evidence>
<evidence type="ECO:0000259" key="4">
    <source>
        <dbReference type="Pfam" id="PF12770"/>
    </source>
</evidence>
<gene>
    <name evidence="5" type="primary">ycf3_2</name>
    <name evidence="5" type="ORF">HRbin17_02766</name>
</gene>
<keyword evidence="3" id="KW-1133">Transmembrane helix</keyword>
<dbReference type="EMBL" id="BEHT01000062">
    <property type="protein sequence ID" value="GBD00228.1"/>
    <property type="molecule type" value="Genomic_DNA"/>
</dbReference>
<feature type="repeat" description="TPR" evidence="1">
    <location>
        <begin position="333"/>
        <end position="366"/>
    </location>
</feature>
<dbReference type="InterPro" id="IPR019734">
    <property type="entry name" value="TPR_rpt"/>
</dbReference>
<dbReference type="Proteomes" id="UP000236173">
    <property type="component" value="Unassembled WGS sequence"/>
</dbReference>
<feature type="transmembrane region" description="Helical" evidence="3">
    <location>
        <begin position="21"/>
        <end position="42"/>
    </location>
</feature>
<dbReference type="PROSITE" id="PS50293">
    <property type="entry name" value="TPR_REGION"/>
    <property type="match status" value="1"/>
</dbReference>
<keyword evidence="1" id="KW-0802">TPR repeat</keyword>
<dbReference type="SMART" id="SM00028">
    <property type="entry name" value="TPR"/>
    <property type="match status" value="6"/>
</dbReference>
<dbReference type="SUPFAM" id="SSF48452">
    <property type="entry name" value="TPR-like"/>
    <property type="match status" value="2"/>
</dbReference>
<feature type="domain" description="CHAT" evidence="4">
    <location>
        <begin position="705"/>
        <end position="977"/>
    </location>
</feature>
<dbReference type="Pfam" id="PF12770">
    <property type="entry name" value="CHAT"/>
    <property type="match status" value="1"/>
</dbReference>
<protein>
    <submittedName>
        <fullName evidence="5">Photosystem I assembly protein Ycf3</fullName>
    </submittedName>
</protein>
<feature type="coiled-coil region" evidence="2">
    <location>
        <begin position="561"/>
        <end position="616"/>
    </location>
</feature>
<accession>A0A2H5XGE2</accession>
<feature type="repeat" description="TPR" evidence="1">
    <location>
        <begin position="373"/>
        <end position="406"/>
    </location>
</feature>
<proteinExistence type="predicted"/>
<feature type="repeat" description="TPR" evidence="1">
    <location>
        <begin position="413"/>
        <end position="446"/>
    </location>
</feature>
<evidence type="ECO:0000256" key="1">
    <source>
        <dbReference type="PROSITE-ProRule" id="PRU00339"/>
    </source>
</evidence>
<dbReference type="Pfam" id="PF13424">
    <property type="entry name" value="TPR_12"/>
    <property type="match status" value="3"/>
</dbReference>
<dbReference type="PROSITE" id="PS50005">
    <property type="entry name" value="TPR"/>
    <property type="match status" value="4"/>
</dbReference>
<dbReference type="Gene3D" id="1.25.40.10">
    <property type="entry name" value="Tetratricopeptide repeat domain"/>
    <property type="match status" value="2"/>
</dbReference>
<keyword evidence="2" id="KW-0175">Coiled coil</keyword>
<evidence type="ECO:0000256" key="3">
    <source>
        <dbReference type="SAM" id="Phobius"/>
    </source>
</evidence>
<dbReference type="PANTHER" id="PTHR10098">
    <property type="entry name" value="RAPSYN-RELATED"/>
    <property type="match status" value="1"/>
</dbReference>
<feature type="repeat" description="TPR" evidence="1">
    <location>
        <begin position="293"/>
        <end position="326"/>
    </location>
</feature>
<keyword evidence="3" id="KW-0472">Membrane</keyword>
<dbReference type="AlphaFoldDB" id="A0A2H5XGE2"/>
<dbReference type="InterPro" id="IPR011990">
    <property type="entry name" value="TPR-like_helical_dom_sf"/>
</dbReference>
<comment type="caution">
    <text evidence="5">The sequence shown here is derived from an EMBL/GenBank/DDBJ whole genome shotgun (WGS) entry which is preliminary data.</text>
</comment>
<keyword evidence="3" id="KW-0812">Transmembrane</keyword>